<dbReference type="EMBL" id="PGCI01000636">
    <property type="protein sequence ID" value="PLW23336.1"/>
    <property type="molecule type" value="Genomic_DNA"/>
</dbReference>
<evidence type="ECO:0000313" key="2">
    <source>
        <dbReference type="EMBL" id="PLW23336.1"/>
    </source>
</evidence>
<evidence type="ECO:0000313" key="3">
    <source>
        <dbReference type="Proteomes" id="UP000235388"/>
    </source>
</evidence>
<evidence type="ECO:0000313" key="4">
    <source>
        <dbReference type="Proteomes" id="UP000235392"/>
    </source>
</evidence>
<dbReference type="EMBL" id="PGCJ01001151">
    <property type="protein sequence ID" value="PLW08602.1"/>
    <property type="molecule type" value="Genomic_DNA"/>
</dbReference>
<dbReference type="PANTHER" id="PTHR33069:SF3">
    <property type="entry name" value="DYNEIN HEAVY CHAIN TAIL DOMAIN-CONTAINING PROTEIN"/>
    <property type="match status" value="1"/>
</dbReference>
<protein>
    <submittedName>
        <fullName evidence="2">Uncharacterized protein</fullName>
    </submittedName>
</protein>
<sequence>MSLWECQDNSEIRDFITRSAGIRNRVSSLAEESGGLIDALIQWSTLSDLAILQVEWQKFRRESNEMLKTLSAVINGTYAPSDSLAQLAIPMVKLTRLLFTKLTNTATSQVPLT</sequence>
<accession>A0A2N5TCX4</accession>
<gene>
    <name evidence="1" type="ORF">PCANC_21793</name>
    <name evidence="2" type="ORF">PCASD_12313</name>
</gene>
<keyword evidence="3" id="KW-1185">Reference proteome</keyword>
<proteinExistence type="predicted"/>
<comment type="caution">
    <text evidence="2">The sequence shown here is derived from an EMBL/GenBank/DDBJ whole genome shotgun (WGS) entry which is preliminary data.</text>
</comment>
<dbReference type="Proteomes" id="UP000235388">
    <property type="component" value="Unassembled WGS sequence"/>
</dbReference>
<organism evidence="2 4">
    <name type="scientific">Puccinia coronata f. sp. avenae</name>
    <dbReference type="NCBI Taxonomy" id="200324"/>
    <lineage>
        <taxon>Eukaryota</taxon>
        <taxon>Fungi</taxon>
        <taxon>Dikarya</taxon>
        <taxon>Basidiomycota</taxon>
        <taxon>Pucciniomycotina</taxon>
        <taxon>Pucciniomycetes</taxon>
        <taxon>Pucciniales</taxon>
        <taxon>Pucciniaceae</taxon>
        <taxon>Puccinia</taxon>
    </lineage>
</organism>
<dbReference type="AlphaFoldDB" id="A0A2N5TCX4"/>
<dbReference type="Proteomes" id="UP000235392">
    <property type="component" value="Unassembled WGS sequence"/>
</dbReference>
<evidence type="ECO:0000313" key="1">
    <source>
        <dbReference type="EMBL" id="PLW08602.1"/>
    </source>
</evidence>
<dbReference type="PANTHER" id="PTHR33069">
    <property type="entry name" value="CHROMOSOME 7, WHOLE GENOME SHOTGUN SEQUENCE-RELATED"/>
    <property type="match status" value="1"/>
</dbReference>
<name>A0A2N5TCX4_9BASI</name>
<reference evidence="3 4" key="1">
    <citation type="submission" date="2017-11" db="EMBL/GenBank/DDBJ databases">
        <title>De novo assembly and phasing of dikaryotic genomes from two isolates of Puccinia coronata f. sp. avenae, the causal agent of oat crown rust.</title>
        <authorList>
            <person name="Miller M.E."/>
            <person name="Zhang Y."/>
            <person name="Omidvar V."/>
            <person name="Sperschneider J."/>
            <person name="Schwessinger B."/>
            <person name="Raley C."/>
            <person name="Palmer J.M."/>
            <person name="Garnica D."/>
            <person name="Upadhyaya N."/>
            <person name="Rathjen J."/>
            <person name="Taylor J.M."/>
            <person name="Park R.F."/>
            <person name="Dodds P.N."/>
            <person name="Hirsch C.D."/>
            <person name="Kianian S.F."/>
            <person name="Figueroa M."/>
        </authorList>
    </citation>
    <scope>NUCLEOTIDE SEQUENCE [LARGE SCALE GENOMIC DNA]</scope>
    <source>
        <strain evidence="1">12NC29</strain>
        <strain evidence="2">12SD80</strain>
    </source>
</reference>